<dbReference type="CAZy" id="GH73">
    <property type="family name" value="Glycoside Hydrolase Family 73"/>
</dbReference>
<dbReference type="InterPro" id="IPR002901">
    <property type="entry name" value="MGlyc_endo_b_GlcNAc-like_dom"/>
</dbReference>
<feature type="domain" description="Mannosyl-glycoprotein endo-beta-N-acetylglucosamidase-like" evidence="2">
    <location>
        <begin position="49"/>
        <end position="208"/>
    </location>
</feature>
<dbReference type="GO" id="GO:0004222">
    <property type="term" value="F:metalloendopeptidase activity"/>
    <property type="evidence" value="ECO:0007669"/>
    <property type="project" value="TreeGrafter"/>
</dbReference>
<dbReference type="InterPro" id="IPR050570">
    <property type="entry name" value="Cell_wall_metabolism_enzyme"/>
</dbReference>
<dbReference type="GO" id="GO:0004040">
    <property type="term" value="F:amidase activity"/>
    <property type="evidence" value="ECO:0007669"/>
    <property type="project" value="InterPro"/>
</dbReference>
<dbReference type="PANTHER" id="PTHR21666:SF270">
    <property type="entry name" value="MUREIN HYDROLASE ACTIVATOR ENVC"/>
    <property type="match status" value="1"/>
</dbReference>
<keyword evidence="1" id="KW-0812">Transmembrane</keyword>
<reference evidence="3 4" key="2">
    <citation type="submission" date="2010-03" db="EMBL/GenBank/DDBJ databases">
        <authorList>
            <person name="Pajon A."/>
        </authorList>
    </citation>
    <scope>NUCLEOTIDE SEQUENCE [LARGE SCALE GENOMIC DNA]</scope>
    <source>
        <strain evidence="3 4">L2-14</strain>
    </source>
</reference>
<dbReference type="HOGENOM" id="CLU_787051_0_0_9"/>
<dbReference type="Proteomes" id="UP000008956">
    <property type="component" value="Chromosome"/>
</dbReference>
<proteinExistence type="predicted"/>
<keyword evidence="1" id="KW-0472">Membrane</keyword>
<dbReference type="EMBL" id="FP929055">
    <property type="protein sequence ID" value="CBL24986.1"/>
    <property type="molecule type" value="Genomic_DNA"/>
</dbReference>
<dbReference type="AlphaFoldDB" id="D4M174"/>
<sequence>MLKKKVKKYLLISGISFAIGTLGIIFVSVLIEEVVRAIAGEEANKQITQSDLEGLPAWITVEMVQAAIDMMNETGYPASVVLGQMILEAGADGSELANPPYYNCLGQKAHCYKENGTVVMRTEEAWGTVTAEFSTFANYVDCMLAWGNKFTRQPYVDNVTACKRDPVTGHYDADSFITALWKSGYATDPAYVSKVIAVMKSRNLYRFNYMTSADLENGLGEIGTGMFTHPCPGMTYQSSYFGEIREFETGGHKGNDYAAPAGTPTLAAADGTVTVAGWSDSAGNWVVIDHGNGLTTKYMHHSRLLVKTGDTVKKGQQIGEVGSTGQSTGNHLHFQVEENGVPVNPDKYLKGEGNERE</sequence>
<dbReference type="PATRIC" id="fig|657313.3.peg.1548"/>
<dbReference type="RefSeq" id="WP_004614809.1">
    <property type="nucleotide sequence ID" value="NC_021015.1"/>
</dbReference>
<evidence type="ECO:0000313" key="4">
    <source>
        <dbReference type="Proteomes" id="UP000008956"/>
    </source>
</evidence>
<evidence type="ECO:0000313" key="3">
    <source>
        <dbReference type="EMBL" id="CBL24986.1"/>
    </source>
</evidence>
<dbReference type="Pfam" id="PF01832">
    <property type="entry name" value="Glucosaminidase"/>
    <property type="match status" value="1"/>
</dbReference>
<dbReference type="MEROPS" id="M23.A03"/>
<gene>
    <name evidence="3" type="ORF">RTO_01980</name>
</gene>
<reference evidence="3 4" key="1">
    <citation type="submission" date="2010-03" db="EMBL/GenBank/DDBJ databases">
        <title>The genome sequence of Ruminococcus torques L2-14.</title>
        <authorList>
            <consortium name="metaHIT consortium -- http://www.metahit.eu/"/>
            <person name="Pajon A."/>
            <person name="Turner K."/>
            <person name="Parkhill J."/>
            <person name="Duncan S."/>
            <person name="Flint H."/>
        </authorList>
    </citation>
    <scope>NUCLEOTIDE SEQUENCE [LARGE SCALE GENOMIC DNA]</scope>
    <source>
        <strain evidence="3 4">L2-14</strain>
    </source>
</reference>
<keyword evidence="1" id="KW-1133">Transmembrane helix</keyword>
<evidence type="ECO:0000256" key="1">
    <source>
        <dbReference type="SAM" id="Phobius"/>
    </source>
</evidence>
<name>D4M174_9FIRM</name>
<dbReference type="SUPFAM" id="SSF51261">
    <property type="entry name" value="Duplicated hybrid motif"/>
    <property type="match status" value="1"/>
</dbReference>
<dbReference type="InterPro" id="IPR016047">
    <property type="entry name" value="M23ase_b-sheet_dom"/>
</dbReference>
<dbReference type="SMART" id="SM00047">
    <property type="entry name" value="LYZ2"/>
    <property type="match status" value="1"/>
</dbReference>
<organism evidence="3 4">
    <name type="scientific">[Ruminococcus] torques L2-14</name>
    <dbReference type="NCBI Taxonomy" id="657313"/>
    <lineage>
        <taxon>Bacteria</taxon>
        <taxon>Bacillati</taxon>
        <taxon>Bacillota</taxon>
        <taxon>Clostridia</taxon>
        <taxon>Lachnospirales</taxon>
        <taxon>Lachnospiraceae</taxon>
        <taxon>Mediterraneibacter</taxon>
    </lineage>
</organism>
<dbReference type="CDD" id="cd12797">
    <property type="entry name" value="M23_peptidase"/>
    <property type="match status" value="1"/>
</dbReference>
<dbReference type="PANTHER" id="PTHR21666">
    <property type="entry name" value="PEPTIDASE-RELATED"/>
    <property type="match status" value="1"/>
</dbReference>
<dbReference type="Gene3D" id="1.10.530.10">
    <property type="match status" value="1"/>
</dbReference>
<feature type="transmembrane region" description="Helical" evidence="1">
    <location>
        <begin position="9"/>
        <end position="31"/>
    </location>
</feature>
<protein>
    <submittedName>
        <fullName evidence="3">Membrane proteins related to metalloendopeptidases</fullName>
    </submittedName>
</protein>
<dbReference type="KEGG" id="rto:RTO_01980"/>
<dbReference type="Gene3D" id="2.70.70.10">
    <property type="entry name" value="Glucose Permease (Domain IIA)"/>
    <property type="match status" value="1"/>
</dbReference>
<dbReference type="InterPro" id="IPR011055">
    <property type="entry name" value="Dup_hybrid_motif"/>
</dbReference>
<accession>D4M174</accession>
<evidence type="ECO:0000259" key="2">
    <source>
        <dbReference type="SMART" id="SM00047"/>
    </source>
</evidence>
<dbReference type="Pfam" id="PF01551">
    <property type="entry name" value="Peptidase_M23"/>
    <property type="match status" value="1"/>
</dbReference>